<dbReference type="Proteomes" id="UP000465112">
    <property type="component" value="Unassembled WGS sequence"/>
</dbReference>
<reference evidence="2 3" key="1">
    <citation type="submission" date="2019-06" db="EMBL/GenBank/DDBJ databases">
        <title>A chromosome-scale genome assembly of the European perch, Perca fluviatilis.</title>
        <authorList>
            <person name="Roques C."/>
            <person name="Zahm M."/>
            <person name="Cabau C."/>
            <person name="Klopp C."/>
            <person name="Bouchez O."/>
            <person name="Donnadieu C."/>
            <person name="Kuhl H."/>
            <person name="Gislard M."/>
            <person name="Guendouz S."/>
            <person name="Journot L."/>
            <person name="Haffray P."/>
            <person name="Bestin A."/>
            <person name="Morvezen R."/>
            <person name="Feron R."/>
            <person name="Wen M."/>
            <person name="Jouanno E."/>
            <person name="Herpin A."/>
            <person name="Schartl M."/>
            <person name="Postlethwait J."/>
            <person name="Schaerlinger B."/>
            <person name="Chardard D."/>
            <person name="Lecocq T."/>
            <person name="Poncet C."/>
            <person name="Jaffrelo L."/>
            <person name="Lampietro C."/>
            <person name="Guiguen Y."/>
        </authorList>
    </citation>
    <scope>NUCLEOTIDE SEQUENCE [LARGE SCALE GENOMIC DNA]</scope>
    <source>
        <tissue evidence="2">Blood</tissue>
    </source>
</reference>
<accession>A0A6A5EB25</accession>
<evidence type="ECO:0000313" key="3">
    <source>
        <dbReference type="Proteomes" id="UP000465112"/>
    </source>
</evidence>
<keyword evidence="3" id="KW-1185">Reference proteome</keyword>
<feature type="region of interest" description="Disordered" evidence="1">
    <location>
        <begin position="1"/>
        <end position="71"/>
    </location>
</feature>
<dbReference type="EMBL" id="VHII01000018">
    <property type="protein sequence ID" value="KAF1376235.1"/>
    <property type="molecule type" value="Genomic_DNA"/>
</dbReference>
<evidence type="ECO:0000313" key="2">
    <source>
        <dbReference type="EMBL" id="KAF1376235.1"/>
    </source>
</evidence>
<proteinExistence type="predicted"/>
<evidence type="ECO:0000256" key="1">
    <source>
        <dbReference type="SAM" id="MobiDB-lite"/>
    </source>
</evidence>
<protein>
    <submittedName>
        <fullName evidence="2">Uncharacterized protein</fullName>
    </submittedName>
</protein>
<feature type="compositionally biased region" description="Basic and acidic residues" evidence="1">
    <location>
        <begin position="56"/>
        <end position="71"/>
    </location>
</feature>
<organism evidence="2 3">
    <name type="scientific">Perca fluviatilis</name>
    <name type="common">European perch</name>
    <dbReference type="NCBI Taxonomy" id="8168"/>
    <lineage>
        <taxon>Eukaryota</taxon>
        <taxon>Metazoa</taxon>
        <taxon>Chordata</taxon>
        <taxon>Craniata</taxon>
        <taxon>Vertebrata</taxon>
        <taxon>Euteleostomi</taxon>
        <taxon>Actinopterygii</taxon>
        <taxon>Neopterygii</taxon>
        <taxon>Teleostei</taxon>
        <taxon>Neoteleostei</taxon>
        <taxon>Acanthomorphata</taxon>
        <taxon>Eupercaria</taxon>
        <taxon>Perciformes</taxon>
        <taxon>Percoidei</taxon>
        <taxon>Percidae</taxon>
        <taxon>Percinae</taxon>
        <taxon>Perca</taxon>
    </lineage>
</organism>
<dbReference type="AlphaFoldDB" id="A0A6A5EB25"/>
<sequence length="71" mass="7627">MVLSGECPGLPAPPLSSREQSSEFPKPPSALARDTLPVLHSPRPDSLPPALLGSKQPREDQDERAAEIRTT</sequence>
<gene>
    <name evidence="2" type="ORF">PFLUV_G00208460</name>
</gene>
<comment type="caution">
    <text evidence="2">The sequence shown here is derived from an EMBL/GenBank/DDBJ whole genome shotgun (WGS) entry which is preliminary data.</text>
</comment>
<name>A0A6A5EB25_PERFL</name>